<evidence type="ECO:0000256" key="1">
    <source>
        <dbReference type="ARBA" id="ARBA00022857"/>
    </source>
</evidence>
<gene>
    <name evidence="4" type="ORF">DA73_0234995</name>
    <name evidence="3" type="ORF">DA73_0400035155</name>
</gene>
<dbReference type="Pfam" id="PF08240">
    <property type="entry name" value="ADH_N"/>
    <property type="match status" value="1"/>
</dbReference>
<accession>A0A0C1N0I5</accession>
<dbReference type="Gene3D" id="3.90.180.10">
    <property type="entry name" value="Medium-chain alcohol dehydrogenases, catalytic domain"/>
    <property type="match status" value="1"/>
</dbReference>
<evidence type="ECO:0000313" key="3">
    <source>
        <dbReference type="EMBL" id="KAF3890114.1"/>
    </source>
</evidence>
<dbReference type="Gene3D" id="3.40.50.720">
    <property type="entry name" value="NAD(P)-binding Rossmann-like Domain"/>
    <property type="match status" value="1"/>
</dbReference>
<dbReference type="PANTHER" id="PTHR44154">
    <property type="entry name" value="QUINONE OXIDOREDUCTASE"/>
    <property type="match status" value="1"/>
</dbReference>
<dbReference type="SUPFAM" id="SSF50129">
    <property type="entry name" value="GroES-like"/>
    <property type="match status" value="1"/>
</dbReference>
<dbReference type="EMBL" id="JHEG04000001">
    <property type="protein sequence ID" value="KAF3890114.1"/>
    <property type="molecule type" value="Genomic_DNA"/>
</dbReference>
<dbReference type="InterPro" id="IPR013154">
    <property type="entry name" value="ADH-like_N"/>
</dbReference>
<comment type="caution">
    <text evidence="4">The sequence shown here is derived from an EMBL/GenBank/DDBJ whole genome shotgun (WGS) entry which is preliminary data.</text>
</comment>
<dbReference type="InterPro" id="IPR051603">
    <property type="entry name" value="Zinc-ADH_QOR/CCCR"/>
</dbReference>
<name>A0A0C1N0I5_9CYAN</name>
<dbReference type="GO" id="GO:0016491">
    <property type="term" value="F:oxidoreductase activity"/>
    <property type="evidence" value="ECO:0007669"/>
    <property type="project" value="InterPro"/>
</dbReference>
<dbReference type="EMBL" id="JHEG02000059">
    <property type="protein sequence ID" value="KIE08017.1"/>
    <property type="molecule type" value="Genomic_DNA"/>
</dbReference>
<dbReference type="Pfam" id="PF13602">
    <property type="entry name" value="ADH_zinc_N_2"/>
    <property type="match status" value="1"/>
</dbReference>
<evidence type="ECO:0000259" key="2">
    <source>
        <dbReference type="SMART" id="SM00829"/>
    </source>
</evidence>
<dbReference type="InterPro" id="IPR011032">
    <property type="entry name" value="GroES-like_sf"/>
</dbReference>
<dbReference type="PANTHER" id="PTHR44154:SF1">
    <property type="entry name" value="QUINONE OXIDOREDUCTASE"/>
    <property type="match status" value="1"/>
</dbReference>
<dbReference type="SUPFAM" id="SSF51735">
    <property type="entry name" value="NAD(P)-binding Rossmann-fold domains"/>
    <property type="match status" value="1"/>
</dbReference>
<dbReference type="OrthoDB" id="9792162at2"/>
<dbReference type="CDD" id="cd08272">
    <property type="entry name" value="MDR6"/>
    <property type="match status" value="1"/>
</dbReference>
<evidence type="ECO:0000313" key="5">
    <source>
        <dbReference type="Proteomes" id="UP000029738"/>
    </source>
</evidence>
<dbReference type="RefSeq" id="WP_038093372.1">
    <property type="nucleotide sequence ID" value="NZ_JHEG04000001.1"/>
</dbReference>
<evidence type="ECO:0000313" key="4">
    <source>
        <dbReference type="EMBL" id="KIE08017.1"/>
    </source>
</evidence>
<dbReference type="InterPro" id="IPR036291">
    <property type="entry name" value="NAD(P)-bd_dom_sf"/>
</dbReference>
<keyword evidence="5" id="KW-1185">Reference proteome</keyword>
<protein>
    <submittedName>
        <fullName evidence="4">Quinone oxidoreductase</fullName>
    </submittedName>
    <submittedName>
        <fullName evidence="3">Zinc-dependent alcohol dehydrogenase family protein</fullName>
    </submittedName>
</protein>
<sequence>MQAQTITQFGSPSVFETADIPVPQVLPNHVLIRVAATSVNPVDCKIRQGAVADIAPDLPAVLHGDVAGVVEEVGEGVTAFQPGDEVYACAGGVKGLGGALTEYMLADMNLVARKPKSLTMAEAAALPLVSITAWEGLIDRAKVQPGQSVLVYGATGGVGHIGVQLAKWVGATVYALVSDEEKAAIARKLGADFTINYRSQPVEEFVAEHTDGQGFDVVFDTVGNDNLQNAFKAAKLNGTVVSLVSLSQQDLTLLHAKGLTVHLVYMLIPLLYGMGRVRHGEILTQLAQLVYEGKVRPLLDSKIFHFSEVTQAHQRAESGQAIGKVVLQR</sequence>
<reference evidence="3" key="2">
    <citation type="submission" date="2019-11" db="EMBL/GenBank/DDBJ databases">
        <title>Improved Assembly of Tolypothrix boutellei genome.</title>
        <authorList>
            <person name="Sarangi A.N."/>
            <person name="Mukherjee M."/>
            <person name="Ghosh S."/>
            <person name="Singh D."/>
            <person name="Das A."/>
            <person name="Kant S."/>
            <person name="Prusty A."/>
            <person name="Tripathy S."/>
        </authorList>
    </citation>
    <scope>NUCLEOTIDE SEQUENCE</scope>
    <source>
        <strain evidence="3">VB521301</strain>
    </source>
</reference>
<dbReference type="AlphaFoldDB" id="A0A0C1N0I5"/>
<proteinExistence type="predicted"/>
<keyword evidence="1" id="KW-0521">NADP</keyword>
<dbReference type="Proteomes" id="UP000029738">
    <property type="component" value="Unassembled WGS sequence"/>
</dbReference>
<dbReference type="InterPro" id="IPR020843">
    <property type="entry name" value="ER"/>
</dbReference>
<organism evidence="4">
    <name type="scientific">Tolypothrix bouteillei VB521301</name>
    <dbReference type="NCBI Taxonomy" id="1479485"/>
    <lineage>
        <taxon>Bacteria</taxon>
        <taxon>Bacillati</taxon>
        <taxon>Cyanobacteriota</taxon>
        <taxon>Cyanophyceae</taxon>
        <taxon>Nostocales</taxon>
        <taxon>Tolypothrichaceae</taxon>
        <taxon>Tolypothrix</taxon>
    </lineage>
</organism>
<feature type="domain" description="Enoyl reductase (ER)" evidence="2">
    <location>
        <begin position="10"/>
        <end position="327"/>
    </location>
</feature>
<reference evidence="4" key="1">
    <citation type="journal article" date="2015" name="Genome Announc.">
        <title>Draft Genome Sequence of Tolypothrix boutellei Strain VB521301.</title>
        <authorList>
            <person name="Chandrababunaidu M.M."/>
            <person name="Singh D."/>
            <person name="Sen D."/>
            <person name="Bhan S."/>
            <person name="Das S."/>
            <person name="Gupta A."/>
            <person name="Adhikary S.P."/>
            <person name="Tripathy S."/>
        </authorList>
    </citation>
    <scope>NUCLEOTIDE SEQUENCE</scope>
    <source>
        <strain evidence="4">VB521301</strain>
    </source>
</reference>
<dbReference type="SMART" id="SM00829">
    <property type="entry name" value="PKS_ER"/>
    <property type="match status" value="1"/>
</dbReference>
<dbReference type="STRING" id="1479485.DA73_0234995"/>